<dbReference type="EMBL" id="HBIV01004571">
    <property type="protein sequence ID" value="CAE0648700.1"/>
    <property type="molecule type" value="Transcribed_RNA"/>
</dbReference>
<accession>A0A6V3J950</accession>
<organism evidence="1">
    <name type="scientific">Lotharella globosa</name>
    <dbReference type="NCBI Taxonomy" id="91324"/>
    <lineage>
        <taxon>Eukaryota</taxon>
        <taxon>Sar</taxon>
        <taxon>Rhizaria</taxon>
        <taxon>Cercozoa</taxon>
        <taxon>Chlorarachniophyceae</taxon>
        <taxon>Lotharella</taxon>
    </lineage>
</organism>
<proteinExistence type="predicted"/>
<dbReference type="AlphaFoldDB" id="A0A6V3J950"/>
<name>A0A6V3J950_9EUKA</name>
<gene>
    <name evidence="1" type="ORF">LGLO00237_LOCUS3202</name>
    <name evidence="2" type="ORF">LGLO00237_LOCUS3205</name>
</gene>
<protein>
    <submittedName>
        <fullName evidence="1">Uncharacterized protein</fullName>
    </submittedName>
</protein>
<evidence type="ECO:0000313" key="2">
    <source>
        <dbReference type="EMBL" id="CAE0648705.1"/>
    </source>
</evidence>
<dbReference type="EMBL" id="HBIV01004574">
    <property type="protein sequence ID" value="CAE0648705.1"/>
    <property type="molecule type" value="Transcribed_RNA"/>
</dbReference>
<evidence type="ECO:0000313" key="1">
    <source>
        <dbReference type="EMBL" id="CAE0648700.1"/>
    </source>
</evidence>
<reference evidence="1" key="1">
    <citation type="submission" date="2021-01" db="EMBL/GenBank/DDBJ databases">
        <authorList>
            <person name="Corre E."/>
            <person name="Pelletier E."/>
            <person name="Niang G."/>
            <person name="Scheremetjew M."/>
            <person name="Finn R."/>
            <person name="Kale V."/>
            <person name="Holt S."/>
            <person name="Cochrane G."/>
            <person name="Meng A."/>
            <person name="Brown T."/>
            <person name="Cohen L."/>
        </authorList>
    </citation>
    <scope>NUCLEOTIDE SEQUENCE</scope>
    <source>
        <strain evidence="1">CCCM811</strain>
    </source>
</reference>
<sequence>MGQVSKEEMTSKTEEEKIDPILVGREKQARELGFVNWYRAIDFAVACKLAKEEGKALAILFTEIPGSTQETFDFGDKVNFIQICPTLCHISAINSSLLNPHRRCRTHALWSCWRISSSLSLFKTTQWDSMKIGEF</sequence>